<dbReference type="CDD" id="cd20804">
    <property type="entry name" value="C1_DGKtheta_typeV_rpt2"/>
    <property type="match status" value="1"/>
</dbReference>
<comment type="similarity">
    <text evidence="2 12">Belongs to the eukaryotic diacylglycerol kinase family.</text>
</comment>
<dbReference type="Gene3D" id="3.10.20.90">
    <property type="entry name" value="Phosphatidylinositol 3-kinase Catalytic Subunit, Chain A, domain 1"/>
    <property type="match status" value="1"/>
</dbReference>
<dbReference type="InterPro" id="IPR002219">
    <property type="entry name" value="PKC_DAG/PE"/>
</dbReference>
<comment type="caution">
    <text evidence="17">The sequence shown here is derived from an EMBL/GenBank/DDBJ whole genome shotgun (WGS) entry which is preliminary data.</text>
</comment>
<evidence type="ECO:0000256" key="6">
    <source>
        <dbReference type="ARBA" id="ARBA00022741"/>
    </source>
</evidence>
<dbReference type="InterPro" id="IPR056392">
    <property type="entry name" value="DGKtheta_RBD"/>
</dbReference>
<dbReference type="GO" id="GO:0016020">
    <property type="term" value="C:membrane"/>
    <property type="evidence" value="ECO:0007669"/>
    <property type="project" value="UniProtKB-SubCell"/>
</dbReference>
<comment type="subcellular location">
    <subcellularLocation>
        <location evidence="1">Membrane</location>
    </subcellularLocation>
</comment>
<dbReference type="PROSITE" id="PS50081">
    <property type="entry name" value="ZF_DAG_PE_2"/>
    <property type="match status" value="3"/>
</dbReference>
<organism evidence="17 18">
    <name type="scientific">Rotaria socialis</name>
    <dbReference type="NCBI Taxonomy" id="392032"/>
    <lineage>
        <taxon>Eukaryota</taxon>
        <taxon>Metazoa</taxon>
        <taxon>Spiralia</taxon>
        <taxon>Gnathifera</taxon>
        <taxon>Rotifera</taxon>
        <taxon>Eurotatoria</taxon>
        <taxon>Bdelloidea</taxon>
        <taxon>Philodinida</taxon>
        <taxon>Philodinidae</taxon>
        <taxon>Rotaria</taxon>
    </lineage>
</organism>
<evidence type="ECO:0000256" key="5">
    <source>
        <dbReference type="ARBA" id="ARBA00022737"/>
    </source>
</evidence>
<dbReference type="Pfam" id="PF00130">
    <property type="entry name" value="C1_1"/>
    <property type="match status" value="3"/>
</dbReference>
<feature type="region of interest" description="Disordered" evidence="13">
    <location>
        <begin position="46"/>
        <end position="72"/>
    </location>
</feature>
<sequence length="1355" mass="152686">MANTGQNQQKQNDHHQKLKYLYFHYNNKNTNNNNNNSPGLFNKVPSSPSVCTSTHQQQKQPVMNSSTSPWYHSSTLGGDNDDSSFCDGMNLTTMTKPSSSLSLNTDSSNTHQQSYENNGHFFVKKTFHKPTYCHHCVEMLWGLIGQGYYCEVCNFICHDRCRRHVISPCSSIAPILIKNPVCHIWSDISRFKRKFCNICRKRLEDITAVRCEVCEYYAHEDCKDFAVNDCRETATYAPTRDNSTTSVRHHHHWREGNLPTNSKCAICRKTCWSSECLAGMRCEWCGITTHSTCRARVPEECGFGTLRDIIIPPYAISIPRIADLNKDLILGIGNNMSKPMQNITSQSNNNVVTGPDYMNNPSLESKSGLPIMRSSSTEHPSGGELELGSSIGIERDHRIRGAEAFSSSNVQMETTSGKQKRDKQTSKAQQEEEEEREIIRVYDGNATFRNCTPRSISVPKQATYTQILEASLRTFHINDDSTKYCITVPTDDVGGDQPLDETMPLKSLKQISRRKLNIYIRYKERGDMDCDYVRVYPGILKTHDCFKVIKVTSSSTTSEVIAKALSDFGLTNVNAEKYSLVEVLLISNVNYTDRILEPNEYPLHVLRQQRKESVRSHRVTRFYLQHKDDPHGPSVSLFVGNLPPGPRTEKQYEKILFQDILKSNKDLKWDNMEVIYYEHGAMVLVYNDSDRATRAYSILRKAYHDQKQLLVLMLPNIQPQTMPPNISPLLVFVNVKSGGQQGAELITNFRHLLNPHQVFDLQNGGPLPGLYVFRNIPHYRILACGGDGTVGWVLSCLDNVGQDALCQSPPVGIVPLGTGNDLARVLRWGSGYAGGEEPLALLRDIVEAEEIKLDRWTVVFHQDQDKRVPTTVSETNSSKTSATASSAAATTTNAEEKRKKIRKLNLPPSAVALPIVLQEGSTSEDKTEMFVMNNYFGLGLDADICLDFHMAREENPNKFNSRIQAKGYYLKTGLRKMMKKGGLKDFTRDIVLEVDGKRVDLPSLEGIVIMNILSSSVLLLGVDLSEVNAAKLDVLSRFVDGVNQHWTLIAQRDVSLLQTNEPNSPTKTYRFFAIQMTGGGNFPSRFIRPDYMLNLLYTTEKMYGLDVMKNAVYDIVQSRGCGRAVSAQNTIRFSNLADNAVINYALGGIGMSTMFSNGEKMVQMIEEQDSMLRKTDKQSNVNEHFLEGIDYSFMVDEKQHLARSLGFDDSMSHKEKRVLTRLAYTIVLTLAITFWASGANLWGHEKDDKFNRPTHYDGMLEVVGVTGIVHLGQIQSGIRSGVRLAQGGHVHIRMNNDYPVPVQVDGEPWLQPPCDITIIRSALKATMLRKRKSKIKRRNTEPTVYFPDGDEDSKC</sequence>
<evidence type="ECO:0000256" key="10">
    <source>
        <dbReference type="ARBA" id="ARBA00022840"/>
    </source>
</evidence>
<dbReference type="Gene3D" id="3.40.50.10330">
    <property type="entry name" value="Probable inorganic polyphosphate/atp-NAD kinase, domain 1"/>
    <property type="match status" value="1"/>
</dbReference>
<proteinExistence type="inferred from homology"/>
<reference evidence="17" key="1">
    <citation type="submission" date="2021-02" db="EMBL/GenBank/DDBJ databases">
        <authorList>
            <person name="Nowell W R."/>
        </authorList>
    </citation>
    <scope>NUCLEOTIDE SEQUENCE</scope>
</reference>
<dbReference type="InterPro" id="IPR029071">
    <property type="entry name" value="Ubiquitin-like_domsf"/>
</dbReference>
<evidence type="ECO:0000259" key="15">
    <source>
        <dbReference type="PROSITE" id="PS50146"/>
    </source>
</evidence>
<dbReference type="FunFam" id="3.40.50.10330:FF:000011">
    <property type="entry name" value="Diacylglycerol kinase"/>
    <property type="match status" value="1"/>
</dbReference>
<feature type="domain" description="Ras-associating" evidence="16">
    <location>
        <begin position="529"/>
        <end position="629"/>
    </location>
</feature>
<feature type="compositionally biased region" description="Low complexity" evidence="13">
    <location>
        <begin position="873"/>
        <end position="893"/>
    </location>
</feature>
<dbReference type="InterPro" id="IPR037607">
    <property type="entry name" value="DGK"/>
</dbReference>
<dbReference type="GO" id="GO:0008270">
    <property type="term" value="F:zinc ion binding"/>
    <property type="evidence" value="ECO:0007669"/>
    <property type="project" value="UniProtKB-KW"/>
</dbReference>
<keyword evidence="4" id="KW-0479">Metal-binding</keyword>
<evidence type="ECO:0000256" key="9">
    <source>
        <dbReference type="ARBA" id="ARBA00022833"/>
    </source>
</evidence>
<comment type="catalytic activity">
    <reaction evidence="12">
        <text>a 1,2-diacyl-sn-glycerol + ATP = a 1,2-diacyl-sn-glycero-3-phosphate + ADP + H(+)</text>
        <dbReference type="Rhea" id="RHEA:10272"/>
        <dbReference type="ChEBI" id="CHEBI:15378"/>
        <dbReference type="ChEBI" id="CHEBI:17815"/>
        <dbReference type="ChEBI" id="CHEBI:30616"/>
        <dbReference type="ChEBI" id="CHEBI:58608"/>
        <dbReference type="ChEBI" id="CHEBI:456216"/>
        <dbReference type="EC" id="2.7.1.107"/>
    </reaction>
</comment>
<dbReference type="GO" id="GO:0007200">
    <property type="term" value="P:phospholipase C-activating G protein-coupled receptor signaling pathway"/>
    <property type="evidence" value="ECO:0007669"/>
    <property type="project" value="InterPro"/>
</dbReference>
<dbReference type="GO" id="GO:0004143">
    <property type="term" value="F:ATP-dependent diacylglycerol kinase activity"/>
    <property type="evidence" value="ECO:0007669"/>
    <property type="project" value="UniProtKB-EC"/>
</dbReference>
<feature type="region of interest" description="Disordered" evidence="13">
    <location>
        <begin position="867"/>
        <end position="899"/>
    </location>
</feature>
<evidence type="ECO:0000256" key="7">
    <source>
        <dbReference type="ARBA" id="ARBA00022771"/>
    </source>
</evidence>
<dbReference type="InterPro" id="IPR016064">
    <property type="entry name" value="NAD/diacylglycerol_kinase_sf"/>
</dbReference>
<dbReference type="EC" id="2.7.1.107" evidence="12"/>
<dbReference type="CDD" id="cd20854">
    <property type="entry name" value="C1_DGKtheta_typeV_rpt3"/>
    <property type="match status" value="1"/>
</dbReference>
<dbReference type="Pfam" id="PF24099">
    <property type="entry name" value="RBD_DGKtheta"/>
    <property type="match status" value="1"/>
</dbReference>
<dbReference type="InterPro" id="IPR017438">
    <property type="entry name" value="ATP-NAD_kinase_N"/>
</dbReference>
<evidence type="ECO:0000256" key="2">
    <source>
        <dbReference type="ARBA" id="ARBA00009280"/>
    </source>
</evidence>
<dbReference type="SMART" id="SM00046">
    <property type="entry name" value="DAGKc"/>
    <property type="match status" value="1"/>
</dbReference>
<keyword evidence="9" id="KW-0862">Zinc</keyword>
<keyword evidence="11" id="KW-0472">Membrane</keyword>
<dbReference type="PANTHER" id="PTHR11255:SF54">
    <property type="entry name" value="DIACYLGLYCEROL KINASE THETA"/>
    <property type="match status" value="1"/>
</dbReference>
<dbReference type="InterPro" id="IPR020454">
    <property type="entry name" value="DAG/PE-bd"/>
</dbReference>
<keyword evidence="10 12" id="KW-0067">ATP-binding</keyword>
<dbReference type="Pfam" id="PF00788">
    <property type="entry name" value="RA"/>
    <property type="match status" value="2"/>
</dbReference>
<protein>
    <recommendedName>
        <fullName evidence="12">Diacylglycerol kinase</fullName>
        <shortName evidence="12">DAG kinase</shortName>
        <ecNumber evidence="12">2.7.1.107</ecNumber>
    </recommendedName>
</protein>
<dbReference type="CDD" id="cd20803">
    <property type="entry name" value="C1_DGKtheta_typeV_rpt1"/>
    <property type="match status" value="1"/>
</dbReference>
<dbReference type="GO" id="GO:0005524">
    <property type="term" value="F:ATP binding"/>
    <property type="evidence" value="ECO:0007669"/>
    <property type="project" value="UniProtKB-KW"/>
</dbReference>
<accession>A0A818WBC4</accession>
<dbReference type="InterPro" id="IPR000159">
    <property type="entry name" value="RA_dom"/>
</dbReference>
<dbReference type="Gene3D" id="2.60.200.40">
    <property type="match status" value="1"/>
</dbReference>
<evidence type="ECO:0000256" key="12">
    <source>
        <dbReference type="RuleBase" id="RU361128"/>
    </source>
</evidence>
<feature type="compositionally biased region" description="Polar residues" evidence="13">
    <location>
        <begin position="405"/>
        <end position="417"/>
    </location>
</feature>
<dbReference type="Pfam" id="PF00609">
    <property type="entry name" value="DAGK_acc"/>
    <property type="match status" value="2"/>
</dbReference>
<feature type="domain" description="Phorbol-ester/DAG-type" evidence="14">
    <location>
        <begin position="182"/>
        <end position="230"/>
    </location>
</feature>
<feature type="domain" description="DAGKc" evidence="15">
    <location>
        <begin position="724"/>
        <end position="862"/>
    </location>
</feature>
<feature type="domain" description="Phorbol-ester/DAG-type" evidence="14">
    <location>
        <begin position="119"/>
        <end position="169"/>
    </location>
</feature>
<feature type="domain" description="Phorbol-ester/DAG-type" evidence="14">
    <location>
        <begin position="250"/>
        <end position="301"/>
    </location>
</feature>
<evidence type="ECO:0000256" key="4">
    <source>
        <dbReference type="ARBA" id="ARBA00022723"/>
    </source>
</evidence>
<evidence type="ECO:0000256" key="11">
    <source>
        <dbReference type="ARBA" id="ARBA00023136"/>
    </source>
</evidence>
<name>A0A818WBC4_9BILA</name>
<dbReference type="SMART" id="SM00045">
    <property type="entry name" value="DAGKa"/>
    <property type="match status" value="1"/>
</dbReference>
<dbReference type="PROSITE" id="PS50146">
    <property type="entry name" value="DAGK"/>
    <property type="match status" value="1"/>
</dbReference>
<keyword evidence="8 12" id="KW-0418">Kinase</keyword>
<dbReference type="FunFam" id="3.30.60.20:FF:000002">
    <property type="entry name" value="Diacylglycerol kinase"/>
    <property type="match status" value="1"/>
</dbReference>
<dbReference type="Pfam" id="PF00781">
    <property type="entry name" value="DAGK_cat"/>
    <property type="match status" value="1"/>
</dbReference>
<evidence type="ECO:0000256" key="3">
    <source>
        <dbReference type="ARBA" id="ARBA00022679"/>
    </source>
</evidence>
<dbReference type="SMART" id="SM00109">
    <property type="entry name" value="C1"/>
    <property type="match status" value="3"/>
</dbReference>
<feature type="region of interest" description="Disordered" evidence="13">
    <location>
        <begin position="348"/>
        <end position="436"/>
    </location>
</feature>
<dbReference type="EMBL" id="CAJNYV010005114">
    <property type="protein sequence ID" value="CAF3723688.1"/>
    <property type="molecule type" value="Genomic_DNA"/>
</dbReference>
<dbReference type="InterPro" id="IPR000756">
    <property type="entry name" value="Diacylglycerol_kin_accessory"/>
</dbReference>
<evidence type="ECO:0000313" key="18">
    <source>
        <dbReference type="Proteomes" id="UP000663865"/>
    </source>
</evidence>
<evidence type="ECO:0000313" key="17">
    <source>
        <dbReference type="EMBL" id="CAF3723688.1"/>
    </source>
</evidence>
<dbReference type="Gene3D" id="3.30.60.20">
    <property type="match status" value="3"/>
</dbReference>
<keyword evidence="7" id="KW-0863">Zinc-finger</keyword>
<dbReference type="InterPro" id="IPR046349">
    <property type="entry name" value="C1-like_sf"/>
</dbReference>
<evidence type="ECO:0000259" key="14">
    <source>
        <dbReference type="PROSITE" id="PS50081"/>
    </source>
</evidence>
<keyword evidence="5" id="KW-0677">Repeat</keyword>
<dbReference type="PROSITE" id="PS50200">
    <property type="entry name" value="RA"/>
    <property type="match status" value="2"/>
</dbReference>
<evidence type="ECO:0000259" key="16">
    <source>
        <dbReference type="PROSITE" id="PS50200"/>
    </source>
</evidence>
<feature type="region of interest" description="Disordered" evidence="13">
    <location>
        <begin position="1332"/>
        <end position="1355"/>
    </location>
</feature>
<feature type="compositionally biased region" description="Low complexity" evidence="13">
    <location>
        <begin position="382"/>
        <end position="392"/>
    </location>
</feature>
<dbReference type="SUPFAM" id="SSF111331">
    <property type="entry name" value="NAD kinase/diacylglycerol kinase-like"/>
    <property type="match status" value="2"/>
</dbReference>
<dbReference type="SUPFAM" id="SSF57889">
    <property type="entry name" value="Cysteine-rich domain"/>
    <property type="match status" value="3"/>
</dbReference>
<keyword evidence="3 12" id="KW-0808">Transferase</keyword>
<evidence type="ECO:0000256" key="8">
    <source>
        <dbReference type="ARBA" id="ARBA00022777"/>
    </source>
</evidence>
<dbReference type="Proteomes" id="UP000663865">
    <property type="component" value="Unassembled WGS sequence"/>
</dbReference>
<evidence type="ECO:0000256" key="13">
    <source>
        <dbReference type="SAM" id="MobiDB-lite"/>
    </source>
</evidence>
<keyword evidence="6 12" id="KW-0547">Nucleotide-binding</keyword>
<dbReference type="PRINTS" id="PR00008">
    <property type="entry name" value="DAGPEDOMAIN"/>
</dbReference>
<dbReference type="SUPFAM" id="SSF54236">
    <property type="entry name" value="Ubiquitin-like"/>
    <property type="match status" value="2"/>
</dbReference>
<feature type="domain" description="Ras-associating" evidence="16">
    <location>
        <begin position="435"/>
        <end position="525"/>
    </location>
</feature>
<evidence type="ECO:0000256" key="1">
    <source>
        <dbReference type="ARBA" id="ARBA00004370"/>
    </source>
</evidence>
<gene>
    <name evidence="17" type="ORF">KIK155_LOCUS28141</name>
</gene>
<dbReference type="PANTHER" id="PTHR11255">
    <property type="entry name" value="DIACYLGLYCEROL KINASE"/>
    <property type="match status" value="1"/>
</dbReference>
<dbReference type="PROSITE" id="PS00479">
    <property type="entry name" value="ZF_DAG_PE_1"/>
    <property type="match status" value="2"/>
</dbReference>
<dbReference type="SMART" id="SM00314">
    <property type="entry name" value="RA"/>
    <property type="match status" value="2"/>
</dbReference>
<dbReference type="InterPro" id="IPR001206">
    <property type="entry name" value="Diacylglycerol_kinase_cat_dom"/>
</dbReference>